<accession>A0A8H7W7J5</accession>
<dbReference type="Pfam" id="PF20237">
    <property type="entry name" value="DUF6594"/>
    <property type="match status" value="1"/>
</dbReference>
<evidence type="ECO:0000313" key="4">
    <source>
        <dbReference type="EMBL" id="KAG4420461.1"/>
    </source>
</evidence>
<dbReference type="PANTHER" id="PTHR34502:SF3">
    <property type="entry name" value="DUF6594 DOMAIN-CONTAINING PROTEIN"/>
    <property type="match status" value="1"/>
</dbReference>
<evidence type="ECO:0000256" key="1">
    <source>
        <dbReference type="SAM" id="MobiDB-lite"/>
    </source>
</evidence>
<keyword evidence="5" id="KW-1185">Reference proteome</keyword>
<evidence type="ECO:0000313" key="5">
    <source>
        <dbReference type="Proteomes" id="UP000664132"/>
    </source>
</evidence>
<evidence type="ECO:0000259" key="3">
    <source>
        <dbReference type="Pfam" id="PF20237"/>
    </source>
</evidence>
<feature type="region of interest" description="Disordered" evidence="1">
    <location>
        <begin position="1"/>
        <end position="50"/>
    </location>
</feature>
<feature type="transmembrane region" description="Helical" evidence="2">
    <location>
        <begin position="323"/>
        <end position="343"/>
    </location>
</feature>
<feature type="compositionally biased region" description="Polar residues" evidence="1">
    <location>
        <begin position="1"/>
        <end position="11"/>
    </location>
</feature>
<dbReference type="AlphaFoldDB" id="A0A8H7W7J5"/>
<evidence type="ECO:0000256" key="2">
    <source>
        <dbReference type="SAM" id="Phobius"/>
    </source>
</evidence>
<name>A0A8H7W7J5_9HELO</name>
<protein>
    <recommendedName>
        <fullName evidence="3">DUF6594 domain-containing protein</fullName>
    </recommendedName>
</protein>
<feature type="transmembrane region" description="Helical" evidence="2">
    <location>
        <begin position="289"/>
        <end position="317"/>
    </location>
</feature>
<dbReference type="InterPro" id="IPR046529">
    <property type="entry name" value="DUF6594"/>
</dbReference>
<gene>
    <name evidence="4" type="ORF">IFR04_006381</name>
</gene>
<comment type="caution">
    <text evidence="4">The sequence shown here is derived from an EMBL/GenBank/DDBJ whole genome shotgun (WGS) entry which is preliminary data.</text>
</comment>
<organism evidence="4 5">
    <name type="scientific">Cadophora malorum</name>
    <dbReference type="NCBI Taxonomy" id="108018"/>
    <lineage>
        <taxon>Eukaryota</taxon>
        <taxon>Fungi</taxon>
        <taxon>Dikarya</taxon>
        <taxon>Ascomycota</taxon>
        <taxon>Pezizomycotina</taxon>
        <taxon>Leotiomycetes</taxon>
        <taxon>Helotiales</taxon>
        <taxon>Ploettnerulaceae</taxon>
        <taxon>Cadophora</taxon>
    </lineage>
</organism>
<dbReference type="OrthoDB" id="3533814at2759"/>
<dbReference type="EMBL" id="JAFJYH010000083">
    <property type="protein sequence ID" value="KAG4420461.1"/>
    <property type="molecule type" value="Genomic_DNA"/>
</dbReference>
<keyword evidence="2" id="KW-1133">Transmembrane helix</keyword>
<dbReference type="PANTHER" id="PTHR34502">
    <property type="entry name" value="DUF6594 DOMAIN-CONTAINING PROTEIN-RELATED"/>
    <property type="match status" value="1"/>
</dbReference>
<keyword evidence="2" id="KW-0812">Transmembrane</keyword>
<reference evidence="4" key="1">
    <citation type="submission" date="2021-02" db="EMBL/GenBank/DDBJ databases">
        <title>Genome sequence Cadophora malorum strain M34.</title>
        <authorList>
            <person name="Stefanovic E."/>
            <person name="Vu D."/>
            <person name="Scully C."/>
            <person name="Dijksterhuis J."/>
            <person name="Roader J."/>
            <person name="Houbraken J."/>
        </authorList>
    </citation>
    <scope>NUCLEOTIDE SEQUENCE</scope>
    <source>
        <strain evidence="4">M34</strain>
    </source>
</reference>
<dbReference type="Proteomes" id="UP000664132">
    <property type="component" value="Unassembled WGS sequence"/>
</dbReference>
<proteinExistence type="predicted"/>
<feature type="domain" description="DUF6594" evidence="3">
    <location>
        <begin position="117"/>
        <end position="356"/>
    </location>
</feature>
<keyword evidence="2" id="KW-0472">Membrane</keyword>
<sequence length="357" mass="40161">MASAANGTCTGNEHGEAVIDAVRSGPPTKDASSATTSEDPDVEKGELSGKATRPADIPVYHLGWINLYTKMSSCVTRLTSWYRTRQNKFEQETQRLRVLYGGIQTDRPAFEEFPEGWPQYAAFLHSQENFPSFKRFGLLHMRGLLHGQAELQRLEQKLLALDRTDAVPGSGHQWRLRMLDYENAPNSAQRDLLSTIQQKLLVYDQLFLNAQNLCNQQTVTQKDLHSVFNWIFTQEPLKKGEFDWIYDATDIIPLSRIGVVEHSILTSFMKKVFRIKGNRKDSIVKQYSLWGVTIAAKLCLVLLAVSILVIPVFILVWVPETKAGISSTFVISVLLFSTMMTLFTKATFQIVLAGTAG</sequence>